<dbReference type="AlphaFoldDB" id="A0ABD0PCJ1"/>
<dbReference type="Proteomes" id="UP001529510">
    <property type="component" value="Unassembled WGS sequence"/>
</dbReference>
<organism evidence="1 2">
    <name type="scientific">Cirrhinus mrigala</name>
    <name type="common">Mrigala</name>
    <dbReference type="NCBI Taxonomy" id="683832"/>
    <lineage>
        <taxon>Eukaryota</taxon>
        <taxon>Metazoa</taxon>
        <taxon>Chordata</taxon>
        <taxon>Craniata</taxon>
        <taxon>Vertebrata</taxon>
        <taxon>Euteleostomi</taxon>
        <taxon>Actinopterygii</taxon>
        <taxon>Neopterygii</taxon>
        <taxon>Teleostei</taxon>
        <taxon>Ostariophysi</taxon>
        <taxon>Cypriniformes</taxon>
        <taxon>Cyprinidae</taxon>
        <taxon>Labeoninae</taxon>
        <taxon>Labeonini</taxon>
        <taxon>Cirrhinus</taxon>
    </lineage>
</organism>
<accession>A0ABD0PCJ1</accession>
<keyword evidence="2" id="KW-1185">Reference proteome</keyword>
<reference evidence="1 2" key="1">
    <citation type="submission" date="2024-05" db="EMBL/GenBank/DDBJ databases">
        <title>Genome sequencing and assembly of Indian major carp, Cirrhinus mrigala (Hamilton, 1822).</title>
        <authorList>
            <person name="Mohindra V."/>
            <person name="Chowdhury L.M."/>
            <person name="Lal K."/>
            <person name="Jena J.K."/>
        </authorList>
    </citation>
    <scope>NUCLEOTIDE SEQUENCE [LARGE SCALE GENOMIC DNA]</scope>
    <source>
        <strain evidence="1">CM1030</strain>
        <tissue evidence="1">Blood</tissue>
    </source>
</reference>
<sequence>MYVLTGTIILDCVNMAPEAGKVTPKDSQYAVFLEKRFPKLPQRGALFQSLQNAKFDVS</sequence>
<feature type="non-terminal residue" evidence="1">
    <location>
        <position position="58"/>
    </location>
</feature>
<gene>
    <name evidence="1" type="ORF">M9458_031948</name>
</gene>
<evidence type="ECO:0000313" key="1">
    <source>
        <dbReference type="EMBL" id="KAL0171637.1"/>
    </source>
</evidence>
<comment type="caution">
    <text evidence="1">The sequence shown here is derived from an EMBL/GenBank/DDBJ whole genome shotgun (WGS) entry which is preliminary data.</text>
</comment>
<protein>
    <submittedName>
        <fullName evidence="1">Uncharacterized protein</fullName>
    </submittedName>
</protein>
<dbReference type="EMBL" id="JAMKFB020000016">
    <property type="protein sequence ID" value="KAL0171637.1"/>
    <property type="molecule type" value="Genomic_DNA"/>
</dbReference>
<name>A0ABD0PCJ1_CIRMR</name>
<evidence type="ECO:0000313" key="2">
    <source>
        <dbReference type="Proteomes" id="UP001529510"/>
    </source>
</evidence>
<proteinExistence type="predicted"/>